<dbReference type="Proteomes" id="UP000056419">
    <property type="component" value="Unassembled WGS sequence"/>
</dbReference>
<dbReference type="PATRIC" id="fig|46506.5.peg.2701"/>
<organism evidence="2 3">
    <name type="scientific">Bacteroides stercoris</name>
    <dbReference type="NCBI Taxonomy" id="46506"/>
    <lineage>
        <taxon>Bacteria</taxon>
        <taxon>Pseudomonadati</taxon>
        <taxon>Bacteroidota</taxon>
        <taxon>Bacteroidia</taxon>
        <taxon>Bacteroidales</taxon>
        <taxon>Bacteroidaceae</taxon>
        <taxon>Bacteroides</taxon>
    </lineage>
</organism>
<keyword evidence="3" id="KW-1185">Reference proteome</keyword>
<dbReference type="NCBIfam" id="TIGR00199">
    <property type="entry name" value="PncC_domain"/>
    <property type="match status" value="1"/>
</dbReference>
<dbReference type="AlphaFoldDB" id="A0A108T4X9"/>
<dbReference type="RefSeq" id="WP_060386205.1">
    <property type="nucleotide sequence ID" value="NZ_LRGC01000013.1"/>
</dbReference>
<dbReference type="InterPro" id="IPR036653">
    <property type="entry name" value="CinA-like_C"/>
</dbReference>
<protein>
    <submittedName>
        <fullName evidence="2">Putative nicotinamide-nucleotide amidohydrolase, PncC-like</fullName>
        <ecNumber evidence="2">3.5.1.42</ecNumber>
    </submittedName>
</protein>
<keyword evidence="2" id="KW-0378">Hydrolase</keyword>
<feature type="domain" description="CinA C-terminal" evidence="1">
    <location>
        <begin position="2"/>
        <end position="153"/>
    </location>
</feature>
<dbReference type="STRING" id="46506.AA415_02516"/>
<dbReference type="InterPro" id="IPR008136">
    <property type="entry name" value="CinA_C"/>
</dbReference>
<dbReference type="EMBL" id="LRGC01000013">
    <property type="protein sequence ID" value="KWR53435.1"/>
    <property type="molecule type" value="Genomic_DNA"/>
</dbReference>
<sequence>MKTEEKVGELLKAKNFSLSTAESCTGGGIAALITSVPGSSEYFKGGIVAYSNEIKAGLLHVSVETLAQYGAVSRETVVEMVKGAMKTLKTDCAVATSGIAGPGGGTPEKPVGTVWIAAACKNEIVTMKQEGDHGRAENVQSAIQNALFMLCSMLK</sequence>
<evidence type="ECO:0000313" key="3">
    <source>
        <dbReference type="Proteomes" id="UP000056419"/>
    </source>
</evidence>
<dbReference type="Gene3D" id="3.90.950.20">
    <property type="entry name" value="CinA-like"/>
    <property type="match status" value="1"/>
</dbReference>
<gene>
    <name evidence="2" type="primary">pncC</name>
    <name evidence="2" type="ORF">AA415_02516</name>
</gene>
<dbReference type="SUPFAM" id="SSF142433">
    <property type="entry name" value="CinA-like"/>
    <property type="match status" value="1"/>
</dbReference>
<dbReference type="GO" id="GO:0019159">
    <property type="term" value="F:nicotinamide-nucleotide amidase activity"/>
    <property type="evidence" value="ECO:0007669"/>
    <property type="project" value="UniProtKB-EC"/>
</dbReference>
<evidence type="ECO:0000313" key="2">
    <source>
        <dbReference type="EMBL" id="KWR53435.1"/>
    </source>
</evidence>
<dbReference type="Pfam" id="PF02464">
    <property type="entry name" value="CinA"/>
    <property type="match status" value="1"/>
</dbReference>
<name>A0A108T4X9_BACSE</name>
<dbReference type="EC" id="3.5.1.42" evidence="2"/>
<proteinExistence type="predicted"/>
<comment type="caution">
    <text evidence="2">The sequence shown here is derived from an EMBL/GenBank/DDBJ whole genome shotgun (WGS) entry which is preliminary data.</text>
</comment>
<accession>A0A108T4X9</accession>
<evidence type="ECO:0000259" key="1">
    <source>
        <dbReference type="Pfam" id="PF02464"/>
    </source>
</evidence>
<reference evidence="2 3" key="1">
    <citation type="journal article" date="2016" name="BMC Genomics">
        <title>Type VI secretion systems of human gut Bacteroidales segregate into three genetic architectures, two of which are contained on mobile genetic elements.</title>
        <authorList>
            <person name="Coyne M.J."/>
            <person name="Roelofs K.G."/>
            <person name="Comstock L.E."/>
        </authorList>
    </citation>
    <scope>NUCLEOTIDE SEQUENCE [LARGE SCALE GENOMIC DNA]</scope>
    <source>
        <strain evidence="2 3">CL09T03C01</strain>
    </source>
</reference>